<dbReference type="InterPro" id="IPR011258">
    <property type="entry name" value="BPG-indep_PGM_N"/>
</dbReference>
<feature type="binding site" evidence="9 13">
    <location>
        <position position="400"/>
    </location>
    <ligand>
        <name>Mn(2+)</name>
        <dbReference type="ChEBI" id="CHEBI:29035"/>
        <label>1</label>
    </ligand>
</feature>
<evidence type="ECO:0000256" key="5">
    <source>
        <dbReference type="ARBA" id="ARBA00022723"/>
    </source>
</evidence>
<feature type="binding site" evidence="9 12">
    <location>
        <begin position="260"/>
        <end position="263"/>
    </location>
    <ligand>
        <name>substrate</name>
    </ligand>
</feature>
<evidence type="ECO:0000256" key="6">
    <source>
        <dbReference type="ARBA" id="ARBA00023152"/>
    </source>
</evidence>
<dbReference type="KEGG" id="tgr:Tgr7_0222"/>
<dbReference type="CDD" id="cd16010">
    <property type="entry name" value="iPGM"/>
    <property type="match status" value="1"/>
</dbReference>
<comment type="cofactor">
    <cofactor evidence="9">
        <name>Mn(2+)</name>
        <dbReference type="ChEBI" id="CHEBI:29035"/>
    </cofactor>
    <text evidence="9">Binds 2 manganese ions per subunit.</text>
</comment>
<feature type="binding site" evidence="9 12">
    <location>
        <begin position="158"/>
        <end position="159"/>
    </location>
    <ligand>
        <name>substrate</name>
    </ligand>
</feature>
<evidence type="ECO:0000313" key="16">
    <source>
        <dbReference type="EMBL" id="ACL71321.1"/>
    </source>
</evidence>
<dbReference type="RefSeq" id="WP_012636810.1">
    <property type="nucleotide sequence ID" value="NC_011901.1"/>
</dbReference>
<organism evidence="16 17">
    <name type="scientific">Thioalkalivibrio sulfidiphilus (strain HL-EbGR7)</name>
    <dbReference type="NCBI Taxonomy" id="396588"/>
    <lineage>
        <taxon>Bacteria</taxon>
        <taxon>Pseudomonadati</taxon>
        <taxon>Pseudomonadota</taxon>
        <taxon>Gammaproteobacteria</taxon>
        <taxon>Chromatiales</taxon>
        <taxon>Ectothiorhodospiraceae</taxon>
        <taxon>Thioalkalivibrio</taxon>
    </lineage>
</organism>
<feature type="binding site" evidence="9 13">
    <location>
        <position position="404"/>
    </location>
    <ligand>
        <name>Mn(2+)</name>
        <dbReference type="ChEBI" id="CHEBI:29035"/>
        <label>1</label>
    </ligand>
</feature>
<feature type="binding site" evidence="9 13">
    <location>
        <position position="460"/>
    </location>
    <ligand>
        <name>Mn(2+)</name>
        <dbReference type="ChEBI" id="CHEBI:29035"/>
        <label>1</label>
    </ligand>
</feature>
<dbReference type="EC" id="5.4.2.12" evidence="9 10"/>
<dbReference type="HAMAP" id="MF_01038">
    <property type="entry name" value="GpmI"/>
    <property type="match status" value="1"/>
</dbReference>
<feature type="domain" description="BPG-independent PGAM N-terminal" evidence="15">
    <location>
        <begin position="88"/>
        <end position="296"/>
    </location>
</feature>
<feature type="binding site" evidence="9 12">
    <location>
        <position position="129"/>
    </location>
    <ligand>
        <name>substrate</name>
    </ligand>
</feature>
<name>B8GU38_THISH</name>
<evidence type="ECO:0000256" key="1">
    <source>
        <dbReference type="ARBA" id="ARBA00000370"/>
    </source>
</evidence>
<feature type="binding site" evidence="9 12">
    <location>
        <position position="333"/>
    </location>
    <ligand>
        <name>substrate</name>
    </ligand>
</feature>
<dbReference type="SUPFAM" id="SSF53649">
    <property type="entry name" value="Alkaline phosphatase-like"/>
    <property type="match status" value="1"/>
</dbReference>
<feature type="binding site" evidence="9 13">
    <location>
        <position position="68"/>
    </location>
    <ligand>
        <name>Mn(2+)</name>
        <dbReference type="ChEBI" id="CHEBI:29035"/>
        <label>2</label>
    </ligand>
</feature>
<dbReference type="HOGENOM" id="CLU_026099_2_0_6"/>
<dbReference type="SUPFAM" id="SSF64158">
    <property type="entry name" value="2,3-Bisphosphoglycerate-independent phosphoglycerate mutase, substrate-binding domain"/>
    <property type="match status" value="1"/>
</dbReference>
<dbReference type="OrthoDB" id="9800863at2"/>
<reference evidence="16 17" key="1">
    <citation type="journal article" date="2011" name="Stand. Genomic Sci.">
        <title>Complete genome sequence of 'Thioalkalivibrio sulfidophilus' HL-EbGr7.</title>
        <authorList>
            <person name="Muyzer G."/>
            <person name="Sorokin D.Y."/>
            <person name="Mavromatis K."/>
            <person name="Lapidus A."/>
            <person name="Clum A."/>
            <person name="Ivanova N."/>
            <person name="Pati A."/>
            <person name="d'Haeseleer P."/>
            <person name="Woyke T."/>
            <person name="Kyrpides N.C."/>
        </authorList>
    </citation>
    <scope>NUCLEOTIDE SEQUENCE [LARGE SCALE GENOMIC DNA]</scope>
    <source>
        <strain evidence="16 17">HL-EbGR7</strain>
    </source>
</reference>
<dbReference type="GO" id="GO:0005829">
    <property type="term" value="C:cytosol"/>
    <property type="evidence" value="ECO:0007669"/>
    <property type="project" value="TreeGrafter"/>
</dbReference>
<evidence type="ECO:0000256" key="7">
    <source>
        <dbReference type="ARBA" id="ARBA00023211"/>
    </source>
</evidence>
<dbReference type="Gene3D" id="3.40.1450.10">
    <property type="entry name" value="BPG-independent phosphoglycerate mutase, domain B"/>
    <property type="match status" value="1"/>
</dbReference>
<gene>
    <name evidence="9" type="primary">gpmI</name>
    <name evidence="16" type="ordered locus">Tgr7_0222</name>
</gene>
<dbReference type="Gene3D" id="3.40.720.10">
    <property type="entry name" value="Alkaline Phosphatase, subunit A"/>
    <property type="match status" value="1"/>
</dbReference>
<evidence type="ECO:0000256" key="13">
    <source>
        <dbReference type="PIRSR" id="PIRSR001492-3"/>
    </source>
</evidence>
<keyword evidence="6 9" id="KW-0324">Glycolysis</keyword>
<dbReference type="eggNOG" id="COG0696">
    <property type="taxonomic scope" value="Bacteria"/>
</dbReference>
<keyword evidence="7 9" id="KW-0464">Manganese</keyword>
<dbReference type="AlphaFoldDB" id="B8GU38"/>
<dbReference type="PANTHER" id="PTHR31637:SF0">
    <property type="entry name" value="2,3-BISPHOSPHOGLYCERATE-INDEPENDENT PHOSPHOGLYCERATE MUTASE"/>
    <property type="match status" value="1"/>
</dbReference>
<feature type="active site" description="Phosphoserine intermediate" evidence="9 11">
    <location>
        <position position="68"/>
    </location>
</feature>
<protein>
    <recommendedName>
        <fullName evidence="9 10">2,3-bisphosphoglycerate-independent phosphoglycerate mutase</fullName>
        <shortName evidence="9">BPG-independent PGAM</shortName>
        <shortName evidence="9">Phosphoglyceromutase</shortName>
        <shortName evidence="9">iPGM</shortName>
        <ecNumber evidence="9 10">5.4.2.12</ecNumber>
    </recommendedName>
</protein>
<feature type="binding site" evidence="9 13">
    <location>
        <position position="441"/>
    </location>
    <ligand>
        <name>Mn(2+)</name>
        <dbReference type="ChEBI" id="CHEBI:29035"/>
        <label>2</label>
    </ligand>
</feature>
<evidence type="ECO:0000256" key="2">
    <source>
        <dbReference type="ARBA" id="ARBA00002315"/>
    </source>
</evidence>
<dbReference type="UniPathway" id="UPA00109">
    <property type="reaction ID" value="UER00186"/>
</dbReference>
<dbReference type="InterPro" id="IPR005995">
    <property type="entry name" value="Pgm_bpd_ind"/>
</dbReference>
<accession>B8GU38</accession>
<dbReference type="GO" id="GO:0006096">
    <property type="term" value="P:glycolytic process"/>
    <property type="evidence" value="ECO:0007669"/>
    <property type="project" value="UniProtKB-UniRule"/>
</dbReference>
<evidence type="ECO:0000256" key="4">
    <source>
        <dbReference type="ARBA" id="ARBA00008819"/>
    </source>
</evidence>
<keyword evidence="17" id="KW-1185">Reference proteome</keyword>
<dbReference type="InterPro" id="IPR036646">
    <property type="entry name" value="PGAM_B_sf"/>
</dbReference>
<evidence type="ECO:0000259" key="14">
    <source>
        <dbReference type="Pfam" id="PF01676"/>
    </source>
</evidence>
<evidence type="ECO:0000256" key="12">
    <source>
        <dbReference type="PIRSR" id="PIRSR001492-2"/>
    </source>
</evidence>
<evidence type="ECO:0000259" key="15">
    <source>
        <dbReference type="Pfam" id="PF06415"/>
    </source>
</evidence>
<dbReference type="Pfam" id="PF06415">
    <property type="entry name" value="iPGM_N"/>
    <property type="match status" value="1"/>
</dbReference>
<proteinExistence type="inferred from homology"/>
<evidence type="ECO:0000256" key="8">
    <source>
        <dbReference type="ARBA" id="ARBA00023235"/>
    </source>
</evidence>
<dbReference type="Proteomes" id="UP000002383">
    <property type="component" value="Chromosome"/>
</dbReference>
<feature type="binding site" evidence="9 13">
    <location>
        <position position="18"/>
    </location>
    <ligand>
        <name>Mn(2+)</name>
        <dbReference type="ChEBI" id="CHEBI:29035"/>
        <label>2</label>
    </ligand>
</feature>
<dbReference type="GO" id="GO:0004619">
    <property type="term" value="F:phosphoglycerate mutase activity"/>
    <property type="evidence" value="ECO:0007669"/>
    <property type="project" value="UniProtKB-UniRule"/>
</dbReference>
<dbReference type="FunFam" id="3.40.1450.10:FF:000002">
    <property type="entry name" value="2,3-bisphosphoglycerate-independent phosphoglycerate mutase"/>
    <property type="match status" value="1"/>
</dbReference>
<sequence>MSEDHKTPRCPTLLVIMDGVGINPSKINNAVAEARTPRLDEYFSTHVHTTLDACGRAVGLPDGQMGNSEVGHLTLGCGSVVRQDLVRIDDAIADGSFFENSALNGAAQAAKAADRPLHLLGLVSDGGVHSHVRHLQALIQLCQRLEVKPLVHMITDGRDTAPKCAANYLDELEPLLAEAGGRIATVSGRYYAMDRDKRWDRTKKAFDALVHGDGERAASAAAAIESAYAAGETDEFIKPRVIDPEGMLRPGDALVFFNFRNDRPRQMAAALGMDEFDGFDRGDFKPVSVTCLTEYDPRFLSPIGFPPERPSITLGEVISTAGIRQFHCAETEKYAHVTFFFNGGKEEPFAGEDRVMVPSPPVATYDEQPEMSASEVADETIKAIESGQYGFIVVNFANGDMVGHTAVREAVIKAVEALDAQVGRVLDAAKAKGFSVLLTADHGNCDEMVDPVTGEPHTQHTMYPVPLLLIDRERWRLTTGGGLSGIAPTVLQLMGLPQPKAMRSKSLLLSGTAPAG</sequence>
<evidence type="ECO:0000256" key="10">
    <source>
        <dbReference type="NCBIfam" id="TIGR01307"/>
    </source>
</evidence>
<dbReference type="GO" id="GO:0030145">
    <property type="term" value="F:manganese ion binding"/>
    <property type="evidence" value="ECO:0007669"/>
    <property type="project" value="UniProtKB-UniRule"/>
</dbReference>
<comment type="function">
    <text evidence="2 9">Catalyzes the interconversion of 2-phosphoglycerate and 3-phosphoglycerate.</text>
</comment>
<evidence type="ECO:0000313" key="17">
    <source>
        <dbReference type="Proteomes" id="UP000002383"/>
    </source>
</evidence>
<keyword evidence="8 9" id="KW-0413">Isomerase</keyword>
<dbReference type="InterPro" id="IPR017850">
    <property type="entry name" value="Alkaline_phosphatase_core_sf"/>
</dbReference>
<keyword evidence="5 9" id="KW-0479">Metal-binding</keyword>
<dbReference type="PANTHER" id="PTHR31637">
    <property type="entry name" value="2,3-BISPHOSPHOGLYCERATE-INDEPENDENT PHOSPHOGLYCERATE MUTASE"/>
    <property type="match status" value="1"/>
</dbReference>
<comment type="subunit">
    <text evidence="9">Monomer.</text>
</comment>
<evidence type="ECO:0000256" key="9">
    <source>
        <dbReference type="HAMAP-Rule" id="MF_01038"/>
    </source>
</evidence>
<feature type="domain" description="Metalloenzyme" evidence="14">
    <location>
        <begin position="12"/>
        <end position="497"/>
    </location>
</feature>
<comment type="catalytic activity">
    <reaction evidence="1 9">
        <text>(2R)-2-phosphoglycerate = (2R)-3-phosphoglycerate</text>
        <dbReference type="Rhea" id="RHEA:15901"/>
        <dbReference type="ChEBI" id="CHEBI:58272"/>
        <dbReference type="ChEBI" id="CHEBI:58289"/>
        <dbReference type="EC" id="5.4.2.12"/>
    </reaction>
</comment>
<dbReference type="STRING" id="396588.Tgr7_0222"/>
<feature type="binding site" evidence="9 12">
    <location>
        <position position="189"/>
    </location>
    <ligand>
        <name>substrate</name>
    </ligand>
</feature>
<dbReference type="Pfam" id="PF01676">
    <property type="entry name" value="Metalloenzyme"/>
    <property type="match status" value="1"/>
</dbReference>
<comment type="similarity">
    <text evidence="4 9">Belongs to the BPG-independent phosphoglycerate mutase family.</text>
</comment>
<dbReference type="GO" id="GO:0006007">
    <property type="term" value="P:glucose catabolic process"/>
    <property type="evidence" value="ECO:0007669"/>
    <property type="project" value="InterPro"/>
</dbReference>
<feature type="binding site" evidence="9 13">
    <location>
        <position position="442"/>
    </location>
    <ligand>
        <name>Mn(2+)</name>
        <dbReference type="ChEBI" id="CHEBI:29035"/>
        <label>2</label>
    </ligand>
</feature>
<evidence type="ECO:0000256" key="11">
    <source>
        <dbReference type="PIRSR" id="PIRSR001492-1"/>
    </source>
</evidence>
<dbReference type="EMBL" id="CP001339">
    <property type="protein sequence ID" value="ACL71321.1"/>
    <property type="molecule type" value="Genomic_DNA"/>
</dbReference>
<feature type="binding site" evidence="9 12">
    <location>
        <position position="195"/>
    </location>
    <ligand>
        <name>substrate</name>
    </ligand>
</feature>
<dbReference type="NCBIfam" id="TIGR01307">
    <property type="entry name" value="pgm_bpd_ind"/>
    <property type="match status" value="1"/>
</dbReference>
<dbReference type="PIRSF" id="PIRSF001492">
    <property type="entry name" value="IPGAM"/>
    <property type="match status" value="1"/>
</dbReference>
<dbReference type="InterPro" id="IPR006124">
    <property type="entry name" value="Metalloenzyme"/>
</dbReference>
<comment type="pathway">
    <text evidence="3 9">Carbohydrate degradation; glycolysis; pyruvate from D-glyceraldehyde 3-phosphate: step 3/5.</text>
</comment>
<evidence type="ECO:0000256" key="3">
    <source>
        <dbReference type="ARBA" id="ARBA00004798"/>
    </source>
</evidence>